<evidence type="ECO:0000256" key="2">
    <source>
        <dbReference type="SAM" id="SignalP"/>
    </source>
</evidence>
<proteinExistence type="predicted"/>
<evidence type="ECO:0000256" key="1">
    <source>
        <dbReference type="PROSITE-ProRule" id="PRU00339"/>
    </source>
</evidence>
<sequence length="399" mass="43887">MRLRSLLSPVWFVAAALAVAGCASSGPKEPTEKQKAEDRWRAARAGVMVNLAKDQYRNGQFEKARKSTDEALRLAPKNAQAHLVSARLLIEKGQLEAAEQALAAARQLTPNDGEAFYLSGVVMQRWQKHEQSYELYKTASAKSPAELAYVLAEAESLVTLERQADALALLQAKSDYFEHSGTLRDAIGQLLMQQNRHAEAARAFRQASVLSEDEPAIKERLALALYKTNQHREAADLLAKLVQTEAYAKRADLFVMLGECQLLLKRTREARITFESASQLDPYSAGVWRGLGRAALEQNDYKRAELSLSKALRFDGGRPETHLLLGTVSLAQGNLDAALVSFVTANKLDPTDPTAACMVGVVLERQKKPQAAARWYTRALQLRPGDKMAGDLLSSLDGN</sequence>
<dbReference type="EMBL" id="CADCUQ010000920">
    <property type="protein sequence ID" value="CAA9438518.1"/>
    <property type="molecule type" value="Genomic_DNA"/>
</dbReference>
<accession>A0A6J4QAT2</accession>
<feature type="repeat" description="TPR" evidence="1">
    <location>
        <begin position="45"/>
        <end position="78"/>
    </location>
</feature>
<dbReference type="AlphaFoldDB" id="A0A6J4QAT2"/>
<feature type="chain" id="PRO_5026741771" evidence="2">
    <location>
        <begin position="21"/>
        <end position="399"/>
    </location>
</feature>
<organism evidence="3">
    <name type="scientific">uncultured Phycisphaerae bacterium</name>
    <dbReference type="NCBI Taxonomy" id="904963"/>
    <lineage>
        <taxon>Bacteria</taxon>
        <taxon>Pseudomonadati</taxon>
        <taxon>Planctomycetota</taxon>
        <taxon>Phycisphaerae</taxon>
        <taxon>environmental samples</taxon>
    </lineage>
</organism>
<dbReference type="PROSITE" id="PS50005">
    <property type="entry name" value="TPR"/>
    <property type="match status" value="3"/>
</dbReference>
<dbReference type="PANTHER" id="PTHR12558">
    <property type="entry name" value="CELL DIVISION CYCLE 16,23,27"/>
    <property type="match status" value="1"/>
</dbReference>
<dbReference type="SUPFAM" id="SSF48452">
    <property type="entry name" value="TPR-like"/>
    <property type="match status" value="2"/>
</dbReference>
<dbReference type="PROSITE" id="PS51257">
    <property type="entry name" value="PROKAR_LIPOPROTEIN"/>
    <property type="match status" value="1"/>
</dbReference>
<evidence type="ECO:0000313" key="3">
    <source>
        <dbReference type="EMBL" id="CAA9438518.1"/>
    </source>
</evidence>
<keyword evidence="1" id="KW-0802">TPR repeat</keyword>
<feature type="repeat" description="TPR" evidence="1">
    <location>
        <begin position="319"/>
        <end position="352"/>
    </location>
</feature>
<keyword evidence="2" id="KW-0732">Signal</keyword>
<reference evidence="3" key="1">
    <citation type="submission" date="2020-02" db="EMBL/GenBank/DDBJ databases">
        <authorList>
            <person name="Meier V. D."/>
        </authorList>
    </citation>
    <scope>NUCLEOTIDE SEQUENCE</scope>
    <source>
        <strain evidence="3">AVDCRST_MAG64</strain>
    </source>
</reference>
<dbReference type="Gene3D" id="1.25.40.10">
    <property type="entry name" value="Tetratricopeptide repeat domain"/>
    <property type="match status" value="3"/>
</dbReference>
<dbReference type="SMART" id="SM00028">
    <property type="entry name" value="TPR"/>
    <property type="match status" value="8"/>
</dbReference>
<dbReference type="PANTHER" id="PTHR12558:SF13">
    <property type="entry name" value="CELL DIVISION CYCLE PROTEIN 27 HOMOLOG"/>
    <property type="match status" value="1"/>
</dbReference>
<gene>
    <name evidence="3" type="ORF">AVDCRST_MAG64-3959</name>
</gene>
<protein>
    <submittedName>
        <fullName evidence="3">Uncharacterized protein</fullName>
    </submittedName>
</protein>
<dbReference type="Pfam" id="PF13432">
    <property type="entry name" value="TPR_16"/>
    <property type="match status" value="4"/>
</dbReference>
<dbReference type="InterPro" id="IPR019734">
    <property type="entry name" value="TPR_rpt"/>
</dbReference>
<feature type="repeat" description="TPR" evidence="1">
    <location>
        <begin position="285"/>
        <end position="318"/>
    </location>
</feature>
<dbReference type="InterPro" id="IPR011990">
    <property type="entry name" value="TPR-like_helical_dom_sf"/>
</dbReference>
<name>A0A6J4QAT2_9BACT</name>
<feature type="signal peptide" evidence="2">
    <location>
        <begin position="1"/>
        <end position="20"/>
    </location>
</feature>